<gene>
    <name evidence="2" type="ORF">FE263_18330</name>
</gene>
<dbReference type="EMBL" id="VCDI01000008">
    <property type="protein sequence ID" value="TLU71131.1"/>
    <property type="molecule type" value="Genomic_DNA"/>
</dbReference>
<evidence type="ECO:0008006" key="4">
    <source>
        <dbReference type="Google" id="ProtNLM"/>
    </source>
</evidence>
<feature type="region of interest" description="Disordered" evidence="1">
    <location>
        <begin position="1"/>
        <end position="30"/>
    </location>
</feature>
<sequence length="208" mass="22491">MSAAGDESNLDTSRGSIGTSGRFNAQPAQGRMMKRVTSLAAFAAIFLMVLWRADAQAQTTTAPAEPAMQMSCSDGSTSSMTSGMPGLPMMGMMQPRDRMGMPFDHCEGRIAYLKAELQITDAQTPAWNAFANSMRSGARTMKSAHEEMMKSGMPTTMPARMGAAHKMMSSRLGMMDRTAPNMKALYTVLSPAQRKSFDEMMPGPMGMM</sequence>
<proteinExistence type="predicted"/>
<reference evidence="2 3" key="1">
    <citation type="submission" date="2019-05" db="EMBL/GenBank/DDBJ databases">
        <authorList>
            <person name="Pankratov T."/>
            <person name="Grouzdev D."/>
        </authorList>
    </citation>
    <scope>NUCLEOTIDE SEQUENCE [LARGE SCALE GENOMIC DNA]</scope>
    <source>
        <strain evidence="2 3">KEBCLARHB70R</strain>
    </source>
</reference>
<feature type="region of interest" description="Disordered" evidence="1">
    <location>
        <begin position="60"/>
        <end position="79"/>
    </location>
</feature>
<feature type="compositionally biased region" description="Polar residues" evidence="1">
    <location>
        <begin position="10"/>
        <end position="27"/>
    </location>
</feature>
<dbReference type="InterPro" id="IPR012899">
    <property type="entry name" value="LTXXQ"/>
</dbReference>
<evidence type="ECO:0000313" key="3">
    <source>
        <dbReference type="Proteomes" id="UP000305654"/>
    </source>
</evidence>
<evidence type="ECO:0000313" key="2">
    <source>
        <dbReference type="EMBL" id="TLU71131.1"/>
    </source>
</evidence>
<comment type="caution">
    <text evidence="2">The sequence shown here is derived from an EMBL/GenBank/DDBJ whole genome shotgun (WGS) entry which is preliminary data.</text>
</comment>
<dbReference type="OrthoDB" id="7283650at2"/>
<dbReference type="Pfam" id="PF07813">
    <property type="entry name" value="LTXXQ"/>
    <property type="match status" value="1"/>
</dbReference>
<keyword evidence="3" id="KW-1185">Reference proteome</keyword>
<dbReference type="GO" id="GO:0042597">
    <property type="term" value="C:periplasmic space"/>
    <property type="evidence" value="ECO:0007669"/>
    <property type="project" value="InterPro"/>
</dbReference>
<accession>A0A5R9J694</accession>
<evidence type="ECO:0000256" key="1">
    <source>
        <dbReference type="SAM" id="MobiDB-lite"/>
    </source>
</evidence>
<protein>
    <recommendedName>
        <fullName evidence="4">Spy/CpxP family protein refolding chaperone</fullName>
    </recommendedName>
</protein>
<name>A0A5R9J694_9PROT</name>
<dbReference type="Proteomes" id="UP000305654">
    <property type="component" value="Unassembled WGS sequence"/>
</dbReference>
<organism evidence="2 3">
    <name type="scientific">Lichenicoccus roseus</name>
    <dbReference type="NCBI Taxonomy" id="2683649"/>
    <lineage>
        <taxon>Bacteria</taxon>
        <taxon>Pseudomonadati</taxon>
        <taxon>Pseudomonadota</taxon>
        <taxon>Alphaproteobacteria</taxon>
        <taxon>Acetobacterales</taxon>
        <taxon>Acetobacteraceae</taxon>
        <taxon>Lichenicoccus</taxon>
    </lineage>
</organism>
<dbReference type="AlphaFoldDB" id="A0A5R9J694"/>